<proteinExistence type="predicted"/>
<evidence type="ECO:0000313" key="1">
    <source>
        <dbReference type="EMBL" id="USN14835.1"/>
    </source>
</evidence>
<organism evidence="1 2">
    <name type="scientific">Brevundimonas phage vB_BpoS-Domovoi</name>
    <dbReference type="NCBI Taxonomy" id="2948598"/>
    <lineage>
        <taxon>Viruses</taxon>
        <taxon>Duplodnaviria</taxon>
        <taxon>Heunggongvirae</taxon>
        <taxon>Uroviricota</taxon>
        <taxon>Caudoviricetes</taxon>
        <taxon>Jeanschmidtviridae</taxon>
        <taxon>Marchewkavirus</taxon>
        <taxon>Marchewkavirus domovoi</taxon>
    </lineage>
</organism>
<name>A0A9E7MQS8_9CAUD</name>
<reference evidence="1 2" key="1">
    <citation type="submission" date="2022-05" db="EMBL/GenBank/DDBJ databases">
        <authorList>
            <person name="Friedrich I."/>
            <person name="Poehlein A."/>
            <person name="Schneider D."/>
            <person name="Hertel R."/>
            <person name="Daniel R."/>
        </authorList>
    </citation>
    <scope>NUCLEOTIDE SEQUENCE [LARGE SCALE GENOMIC DNA]</scope>
</reference>
<dbReference type="Proteomes" id="UP001057221">
    <property type="component" value="Segment"/>
</dbReference>
<dbReference type="EMBL" id="ON529855">
    <property type="protein sequence ID" value="USN14835.1"/>
    <property type="molecule type" value="Genomic_DNA"/>
</dbReference>
<sequence length="118" mass="12623">MILEGSASTHQTPLAPNRAVWVVDAEAKTATAELLGGQAVITRRAKDNTLRGVFTLPVALGGLEQSFSLADCATVYLAQQRAETLIRETMNKTHPVMYADLAKAEIEKANAEAGPDPF</sequence>
<gene>
    <name evidence="1" type="ORF">DOMOVOI_03610</name>
</gene>
<protein>
    <submittedName>
        <fullName evidence="1">Uncharacterized protein</fullName>
    </submittedName>
</protein>
<keyword evidence="2" id="KW-1185">Reference proteome</keyword>
<evidence type="ECO:0000313" key="2">
    <source>
        <dbReference type="Proteomes" id="UP001057221"/>
    </source>
</evidence>
<accession>A0A9E7MQS8</accession>